<dbReference type="OrthoDB" id="3163292at2759"/>
<dbReference type="PROSITE" id="PS00463">
    <property type="entry name" value="ZN2_CY6_FUNGAL_1"/>
    <property type="match status" value="1"/>
</dbReference>
<feature type="region of interest" description="Disordered" evidence="9">
    <location>
        <begin position="954"/>
        <end position="985"/>
    </location>
</feature>
<evidence type="ECO:0000256" key="7">
    <source>
        <dbReference type="ARBA" id="ARBA00023242"/>
    </source>
</evidence>
<feature type="compositionally biased region" description="Acidic residues" evidence="9">
    <location>
        <begin position="371"/>
        <end position="380"/>
    </location>
</feature>
<dbReference type="GO" id="GO:0000981">
    <property type="term" value="F:DNA-binding transcription factor activity, RNA polymerase II-specific"/>
    <property type="evidence" value="ECO:0007669"/>
    <property type="project" value="InterPro"/>
</dbReference>
<feature type="region of interest" description="Disordered" evidence="9">
    <location>
        <begin position="406"/>
        <end position="439"/>
    </location>
</feature>
<dbReference type="GO" id="GO:0003899">
    <property type="term" value="F:DNA-directed RNA polymerase activity"/>
    <property type="evidence" value="ECO:0007669"/>
    <property type="project" value="InterPro"/>
</dbReference>
<evidence type="ECO:0000313" key="12">
    <source>
        <dbReference type="Proteomes" id="UP000620124"/>
    </source>
</evidence>
<dbReference type="CDD" id="cd00067">
    <property type="entry name" value="GAL4"/>
    <property type="match status" value="1"/>
</dbReference>
<dbReference type="InterPro" id="IPR051089">
    <property type="entry name" value="prtT"/>
</dbReference>
<proteinExistence type="inferred from homology"/>
<protein>
    <recommendedName>
        <fullName evidence="2">DNA-directed RNA polymerases I, II, and III subunit RPABC1</fullName>
    </recommendedName>
</protein>
<dbReference type="InterPro" id="IPR036864">
    <property type="entry name" value="Zn2-C6_fun-type_DNA-bd_sf"/>
</dbReference>
<comment type="caution">
    <text evidence="11">The sequence shown here is derived from an EMBL/GenBank/DDBJ whole genome shotgun (WGS) entry which is preliminary data.</text>
</comment>
<feature type="region of interest" description="Disordered" evidence="9">
    <location>
        <begin position="220"/>
        <end position="239"/>
    </location>
</feature>
<feature type="region of interest" description="Disordered" evidence="9">
    <location>
        <begin position="842"/>
        <end position="894"/>
    </location>
</feature>
<keyword evidence="6" id="KW-0804">Transcription</keyword>
<evidence type="ECO:0000256" key="6">
    <source>
        <dbReference type="ARBA" id="ARBA00023163"/>
    </source>
</evidence>
<dbReference type="Pfam" id="PF01191">
    <property type="entry name" value="RNA_pol_Rpb5_C"/>
    <property type="match status" value="1"/>
</dbReference>
<dbReference type="AlphaFoldDB" id="A0A8H6XDF8"/>
<comment type="similarity">
    <text evidence="8">Belongs to the archaeal Rpo5/eukaryotic RPB5 RNA polymerase subunit family.</text>
</comment>
<dbReference type="PANTHER" id="PTHR31845">
    <property type="entry name" value="FINGER DOMAIN PROTEIN, PUTATIVE-RELATED"/>
    <property type="match status" value="1"/>
</dbReference>
<evidence type="ECO:0000256" key="8">
    <source>
        <dbReference type="ARBA" id="ARBA00025765"/>
    </source>
</evidence>
<dbReference type="GO" id="GO:0006351">
    <property type="term" value="P:DNA-templated transcription"/>
    <property type="evidence" value="ECO:0007669"/>
    <property type="project" value="InterPro"/>
</dbReference>
<dbReference type="Proteomes" id="UP000620124">
    <property type="component" value="Unassembled WGS sequence"/>
</dbReference>
<dbReference type="FunFam" id="3.40.1340.10:FF:000001">
    <property type="entry name" value="DNA-directed RNA polymerases I, II, and III subunit RPABC1"/>
    <property type="match status" value="1"/>
</dbReference>
<dbReference type="EMBL" id="JACAZI010000021">
    <property type="protein sequence ID" value="KAF7338527.1"/>
    <property type="molecule type" value="Genomic_DNA"/>
</dbReference>
<comment type="subcellular location">
    <subcellularLocation>
        <location evidence="1">Nucleus</location>
    </subcellularLocation>
</comment>
<dbReference type="Pfam" id="PF04082">
    <property type="entry name" value="Fungal_trans"/>
    <property type="match status" value="1"/>
</dbReference>
<dbReference type="CDD" id="cd12148">
    <property type="entry name" value="fungal_TF_MHR"/>
    <property type="match status" value="1"/>
</dbReference>
<feature type="compositionally biased region" description="Polar residues" evidence="9">
    <location>
        <begin position="954"/>
        <end position="970"/>
    </location>
</feature>
<dbReference type="SUPFAM" id="SSF57701">
    <property type="entry name" value="Zn2/Cys6 DNA-binding domain"/>
    <property type="match status" value="1"/>
</dbReference>
<evidence type="ECO:0000256" key="3">
    <source>
        <dbReference type="ARBA" id="ARBA00022723"/>
    </source>
</evidence>
<gene>
    <name evidence="11" type="ORF">MVEN_02078900</name>
</gene>
<evidence type="ECO:0000256" key="1">
    <source>
        <dbReference type="ARBA" id="ARBA00004123"/>
    </source>
</evidence>
<keyword evidence="4" id="KW-0805">Transcription regulation</keyword>
<evidence type="ECO:0000313" key="11">
    <source>
        <dbReference type="EMBL" id="KAF7338527.1"/>
    </source>
</evidence>
<feature type="domain" description="Zn(2)-C6 fungal-type" evidence="10">
    <location>
        <begin position="246"/>
        <end position="279"/>
    </location>
</feature>
<dbReference type="HAMAP" id="MF_00025">
    <property type="entry name" value="RNApol_Rpo5_RPB5"/>
    <property type="match status" value="1"/>
</dbReference>
<dbReference type="Gene3D" id="3.90.940.20">
    <property type="entry name" value="RPB5-like RNA polymerase subunit"/>
    <property type="match status" value="1"/>
</dbReference>
<dbReference type="PROSITE" id="PS50048">
    <property type="entry name" value="ZN2_CY6_FUNGAL_2"/>
    <property type="match status" value="1"/>
</dbReference>
<sequence length="985" mass="111527">MSEQDETAKLWKVNRTIHELVKDRGFQVSDDEISMDLNTFRQNFANNGGVVDRNQLNFYTNSRINPSDQIFVFFSEERNVGVKTMRKLLSILEEKAIQRGIIVFPLTMTSSARKVITAMAAQYRLEEFSESDLLVNIVHHTLVPRHDVLSPEEKKLLLEKYRLKETQLPRIQLADPVARYYGLRRGQVVKITRPSETSAPDAHRRLEIHFDHRLVTGHIPMDPHPDDVHDQDPNSPKTPIVRGARACTVCRAAKMKCVGAEDGQKQCQRCKRANVECVFEKHRRGRKPGSKLSEASKMLRRLEKGLNSAKLKSQAAADPPYAADPRDPYQRDPYSATASHFPSNELPPLNLPPYQNGEYPASSHGSRSIDMEEPDDDPDPEDRALFPAKLIRKENQRNSFFRTILNPAEGSANPNASPNRPSFSPPHQNRGSPPYNDPVSAGVIDEDQAKVLFDLIFLRLNPFINLFDPALHSVHYVRAKCPFLFTTLIMAGCKFFKPEVFKPCQKLAHEFAVRAFAEAWKRVEVVQAFACLTYWKDPDDNRTWTYIGYACRMAVELGLNRYYASPPPNESEFQKLERRNRERTYLVLFTHDRSLSTQTGRSWMLPEDELVRHSSTWHEQGSNPPRPEDVIVAAQAALRRISSETTDMFYTKSGSTSNGHNDVNYEVVLRNCNSKLTQWMDNWQAEMQRAGGETFHFSFLSLFRLHVRLFLNSFGIQASLSPSSRASPSLQALSACCTSALDGLRIVSKDFPSMSMLRYGQDSITVISAYSAVFLLKLLRSSNTLAQLHEGTAHEIHSLISKTADAYYDASVLSPASTSAAYHARFLRSLLANDIFKARRGESERYENSMPIDPRLQAPTPNTSMYPPQQQQQISPSHDQQPFPFPASPTNHISPHEEYAAEAPARNGVAPVSAPMQTNYAPEGYVPSIPHHASELDAHYWKNMFLELGFGDNQGDQARNMPQSAENQQLPYHMHHPVAQPNYGH</sequence>
<dbReference type="Gene3D" id="3.40.1340.10">
    <property type="entry name" value="RNA polymerase, Rpb5, N-terminal domain"/>
    <property type="match status" value="1"/>
</dbReference>
<reference evidence="11" key="1">
    <citation type="submission" date="2020-05" db="EMBL/GenBank/DDBJ databases">
        <title>Mycena genomes resolve the evolution of fungal bioluminescence.</title>
        <authorList>
            <person name="Tsai I.J."/>
        </authorList>
    </citation>
    <scope>NUCLEOTIDE SEQUENCE</scope>
    <source>
        <strain evidence="11">CCC161011</strain>
    </source>
</reference>
<dbReference type="GO" id="GO:0008270">
    <property type="term" value="F:zinc ion binding"/>
    <property type="evidence" value="ECO:0007669"/>
    <property type="project" value="InterPro"/>
</dbReference>
<dbReference type="InterPro" id="IPR035913">
    <property type="entry name" value="RPB5-like_sf"/>
</dbReference>
<dbReference type="InterPro" id="IPR007219">
    <property type="entry name" value="XnlR_reg_dom"/>
</dbReference>
<dbReference type="Gene3D" id="4.10.240.10">
    <property type="entry name" value="Zn(2)-C6 fungal-type DNA-binding domain"/>
    <property type="match status" value="1"/>
</dbReference>
<dbReference type="SMART" id="SM00066">
    <property type="entry name" value="GAL4"/>
    <property type="match status" value="1"/>
</dbReference>
<dbReference type="Pfam" id="PF03871">
    <property type="entry name" value="RNA_pol_Rpb5_N"/>
    <property type="match status" value="1"/>
</dbReference>
<keyword evidence="12" id="KW-1185">Reference proteome</keyword>
<dbReference type="GO" id="GO:0000976">
    <property type="term" value="F:transcription cis-regulatory region binding"/>
    <property type="evidence" value="ECO:0007669"/>
    <property type="project" value="TreeGrafter"/>
</dbReference>
<name>A0A8H6XDF8_9AGAR</name>
<dbReference type="SMART" id="SM00906">
    <property type="entry name" value="Fungal_trans"/>
    <property type="match status" value="1"/>
</dbReference>
<feature type="compositionally biased region" description="Polar residues" evidence="9">
    <location>
        <begin position="412"/>
        <end position="431"/>
    </location>
</feature>
<keyword evidence="5" id="KW-0238">DNA-binding</keyword>
<evidence type="ECO:0000259" key="10">
    <source>
        <dbReference type="PROSITE" id="PS50048"/>
    </source>
</evidence>
<organism evidence="11 12">
    <name type="scientific">Mycena venus</name>
    <dbReference type="NCBI Taxonomy" id="2733690"/>
    <lineage>
        <taxon>Eukaryota</taxon>
        <taxon>Fungi</taxon>
        <taxon>Dikarya</taxon>
        <taxon>Basidiomycota</taxon>
        <taxon>Agaricomycotina</taxon>
        <taxon>Agaricomycetes</taxon>
        <taxon>Agaricomycetidae</taxon>
        <taxon>Agaricales</taxon>
        <taxon>Marasmiineae</taxon>
        <taxon>Mycenaceae</taxon>
        <taxon>Mycena</taxon>
    </lineage>
</organism>
<feature type="compositionally biased region" description="Low complexity" evidence="9">
    <location>
        <begin position="867"/>
        <end position="882"/>
    </location>
</feature>
<dbReference type="InterPro" id="IPR036710">
    <property type="entry name" value="RNA_pol_Rpb5_N_sf"/>
</dbReference>
<dbReference type="Pfam" id="PF00172">
    <property type="entry name" value="Zn_clus"/>
    <property type="match status" value="1"/>
</dbReference>
<dbReference type="InterPro" id="IPR014381">
    <property type="entry name" value="Arch_Rpo5/euc_Rpb5"/>
</dbReference>
<dbReference type="InterPro" id="IPR000783">
    <property type="entry name" value="RNA_pol_subH/Rpb5_C"/>
</dbReference>
<evidence type="ECO:0000256" key="4">
    <source>
        <dbReference type="ARBA" id="ARBA00023015"/>
    </source>
</evidence>
<dbReference type="InterPro" id="IPR001138">
    <property type="entry name" value="Zn2Cys6_DnaBD"/>
</dbReference>
<accession>A0A8H6XDF8</accession>
<dbReference type="GO" id="GO:0005634">
    <property type="term" value="C:nucleus"/>
    <property type="evidence" value="ECO:0007669"/>
    <property type="project" value="UniProtKB-SubCell"/>
</dbReference>
<keyword evidence="3" id="KW-0479">Metal-binding</keyword>
<dbReference type="PANTHER" id="PTHR31845:SF19">
    <property type="entry name" value="TRANSCRIPTION FACTOR DOMAIN-CONTAINING PROTEIN"/>
    <property type="match status" value="1"/>
</dbReference>
<feature type="region of interest" description="Disordered" evidence="9">
    <location>
        <begin position="306"/>
        <end position="383"/>
    </location>
</feature>
<dbReference type="SUPFAM" id="SSF53036">
    <property type="entry name" value="Eukaryotic RPB5 N-terminal domain"/>
    <property type="match status" value="1"/>
</dbReference>
<evidence type="ECO:0000256" key="9">
    <source>
        <dbReference type="SAM" id="MobiDB-lite"/>
    </source>
</evidence>
<evidence type="ECO:0000256" key="2">
    <source>
        <dbReference type="ARBA" id="ARBA00020809"/>
    </source>
</evidence>
<feature type="compositionally biased region" description="Basic and acidic residues" evidence="9">
    <location>
        <begin position="221"/>
        <end position="232"/>
    </location>
</feature>
<evidence type="ECO:0000256" key="5">
    <source>
        <dbReference type="ARBA" id="ARBA00023125"/>
    </source>
</evidence>
<dbReference type="InterPro" id="IPR005571">
    <property type="entry name" value="RNA_pol_Rpb5_N"/>
</dbReference>
<dbReference type="FunFam" id="3.90.940.20:FF:000001">
    <property type="entry name" value="DNA-directed RNA polymerases I, II, and III subunit RPABC1"/>
    <property type="match status" value="1"/>
</dbReference>
<keyword evidence="7" id="KW-0539">Nucleus</keyword>
<dbReference type="SUPFAM" id="SSF55287">
    <property type="entry name" value="RPB5-like RNA polymerase subunit"/>
    <property type="match status" value="1"/>
</dbReference>